<protein>
    <submittedName>
        <fullName evidence="5">Uncharacterized protein</fullName>
    </submittedName>
</protein>
<evidence type="ECO:0000256" key="2">
    <source>
        <dbReference type="SAM" id="SignalP"/>
    </source>
</evidence>
<dbReference type="Pfam" id="PF10342">
    <property type="entry name" value="Kre9_KNH"/>
    <property type="match status" value="1"/>
</dbReference>
<dbReference type="GO" id="GO:0031505">
    <property type="term" value="P:fungal-type cell wall organization"/>
    <property type="evidence" value="ECO:0007669"/>
    <property type="project" value="TreeGrafter"/>
</dbReference>
<dbReference type="InterPro" id="IPR045328">
    <property type="entry name" value="Kre9/Knh1"/>
</dbReference>
<keyword evidence="6" id="KW-1185">Reference proteome</keyword>
<dbReference type="OrthoDB" id="2432613at2759"/>
<reference evidence="5 6" key="1">
    <citation type="journal article" date="2017" name="Biotechnol. Biofuels">
        <title>Differential beta-glucosidase expression as a function of carbon source availability in Talaromyces amestolkiae: a genomic and proteomic approach.</title>
        <authorList>
            <person name="de Eugenio L.I."/>
            <person name="Mendez-Liter J.A."/>
            <person name="Nieto-Dominguez M."/>
            <person name="Alonso L."/>
            <person name="Gil-Munoz J."/>
            <person name="Barriuso J."/>
            <person name="Prieto A."/>
            <person name="Martinez M.J."/>
        </authorList>
    </citation>
    <scope>NUCLEOTIDE SEQUENCE [LARGE SCALE GENOMIC DNA]</scope>
    <source>
        <strain evidence="5 6">CIB</strain>
    </source>
</reference>
<proteinExistence type="predicted"/>
<dbReference type="GO" id="GO:0006078">
    <property type="term" value="P:(1-&gt;6)-beta-D-glucan biosynthetic process"/>
    <property type="evidence" value="ECO:0007669"/>
    <property type="project" value="InterPro"/>
</dbReference>
<evidence type="ECO:0000256" key="1">
    <source>
        <dbReference type="ARBA" id="ARBA00022729"/>
    </source>
</evidence>
<dbReference type="GeneID" id="63796446"/>
<dbReference type="RefSeq" id="XP_040735734.1">
    <property type="nucleotide sequence ID" value="XM_040879904.1"/>
</dbReference>
<dbReference type="InterPro" id="IPR018466">
    <property type="entry name" value="Kre9/Knh1-like_N"/>
</dbReference>
<organism evidence="5 6">
    <name type="scientific">Talaromyces amestolkiae</name>
    <dbReference type="NCBI Taxonomy" id="1196081"/>
    <lineage>
        <taxon>Eukaryota</taxon>
        <taxon>Fungi</taxon>
        <taxon>Dikarya</taxon>
        <taxon>Ascomycota</taxon>
        <taxon>Pezizomycotina</taxon>
        <taxon>Eurotiomycetes</taxon>
        <taxon>Eurotiomycetidae</taxon>
        <taxon>Eurotiales</taxon>
        <taxon>Trichocomaceae</taxon>
        <taxon>Talaromyces</taxon>
        <taxon>Talaromyces sect. Talaromyces</taxon>
    </lineage>
</organism>
<dbReference type="PANTHER" id="PTHR28154">
    <property type="entry name" value="CELL WALL SYNTHESIS PROTEIN KNH1-RELATED"/>
    <property type="match status" value="1"/>
</dbReference>
<feature type="chain" id="PRO_5016660486" evidence="2">
    <location>
        <begin position="22"/>
        <end position="269"/>
    </location>
</feature>
<evidence type="ECO:0000259" key="3">
    <source>
        <dbReference type="Pfam" id="PF05390"/>
    </source>
</evidence>
<evidence type="ECO:0000313" key="6">
    <source>
        <dbReference type="Proteomes" id="UP000249363"/>
    </source>
</evidence>
<comment type="caution">
    <text evidence="5">The sequence shown here is derived from an EMBL/GenBank/DDBJ whole genome shotgun (WGS) entry which is preliminary data.</text>
</comment>
<dbReference type="AlphaFoldDB" id="A0A364L5X7"/>
<keyword evidence="1 2" id="KW-0732">Signal</keyword>
<evidence type="ECO:0000313" key="5">
    <source>
        <dbReference type="EMBL" id="RAO71218.1"/>
    </source>
</evidence>
<sequence>MKLAKATLFLAFIALPLAVFADVEFVEPGAGSTVNSDDILTAYWKDSGDAPSLLDLHDYDLFLCAGGPDIEYSEDLALLVLNGVFDRGYSVSFQIRPDLGPEYPDAYFLKMISRGPNNITVVNYSERFSVTGMTGAFSELVQYGLSLTANDTSESHQDLKLRKRQVVPAAIVPAKEVYDVPYPEQSKGLTKYAPMGKRPATTITAKSGPPQFPTSTFSVARAFLPIPTWQTTLTASRTWADSLIENPATPAPHPKNDMQKFLKRWADEE</sequence>
<dbReference type="Proteomes" id="UP000249363">
    <property type="component" value="Unassembled WGS sequence"/>
</dbReference>
<feature type="signal peptide" evidence="2">
    <location>
        <begin position="1"/>
        <end position="21"/>
    </location>
</feature>
<dbReference type="PANTHER" id="PTHR28154:SF1">
    <property type="entry name" value="CELL WALL SYNTHESIS PROTEIN KNH1-RELATED"/>
    <property type="match status" value="1"/>
</dbReference>
<dbReference type="GO" id="GO:0042546">
    <property type="term" value="P:cell wall biogenesis"/>
    <property type="evidence" value="ECO:0007669"/>
    <property type="project" value="InterPro"/>
</dbReference>
<name>A0A364L5X7_TALAM</name>
<evidence type="ECO:0000259" key="4">
    <source>
        <dbReference type="Pfam" id="PF10342"/>
    </source>
</evidence>
<dbReference type="InterPro" id="IPR008659">
    <property type="entry name" value="Kre9/Knh1_C"/>
</dbReference>
<feature type="domain" description="Yeast cell wall synthesis Kre9/Knh1 C-terminal" evidence="3">
    <location>
        <begin position="176"/>
        <end position="256"/>
    </location>
</feature>
<accession>A0A364L5X7</accession>
<feature type="domain" description="Yeast cell wall synthesis Kre9/Knh1-like N-terminal" evidence="4">
    <location>
        <begin position="28"/>
        <end position="130"/>
    </location>
</feature>
<dbReference type="STRING" id="1196081.A0A364L5X7"/>
<dbReference type="Pfam" id="PF05390">
    <property type="entry name" value="Kre9_KNH1_C"/>
    <property type="match status" value="1"/>
</dbReference>
<dbReference type="GO" id="GO:0005576">
    <property type="term" value="C:extracellular region"/>
    <property type="evidence" value="ECO:0007669"/>
    <property type="project" value="TreeGrafter"/>
</dbReference>
<gene>
    <name evidence="5" type="ORF">BHQ10_007230</name>
</gene>
<dbReference type="EMBL" id="MIKG01000014">
    <property type="protein sequence ID" value="RAO71218.1"/>
    <property type="molecule type" value="Genomic_DNA"/>
</dbReference>